<reference evidence="2" key="1">
    <citation type="submission" date="2022-03" db="EMBL/GenBank/DDBJ databases">
        <authorList>
            <person name="Martin C."/>
        </authorList>
    </citation>
    <scope>NUCLEOTIDE SEQUENCE</scope>
</reference>
<keyword evidence="1" id="KW-0735">Signal-anchor</keyword>
<dbReference type="UniPathway" id="UPA00378"/>
<dbReference type="Pfam" id="PF01531">
    <property type="entry name" value="Glyco_transf_11"/>
    <property type="match status" value="1"/>
</dbReference>
<keyword evidence="1" id="KW-0328">Glycosyltransferase</keyword>
<name>A0A8J1TX89_OWEFU</name>
<keyword evidence="3" id="KW-1185">Reference proteome</keyword>
<dbReference type="GO" id="GO:0005975">
    <property type="term" value="P:carbohydrate metabolic process"/>
    <property type="evidence" value="ECO:0007669"/>
    <property type="project" value="InterPro"/>
</dbReference>
<comment type="similarity">
    <text evidence="1">Belongs to the glycosyltransferase 11 family.</text>
</comment>
<organism evidence="2 3">
    <name type="scientific">Owenia fusiformis</name>
    <name type="common">Polychaete worm</name>
    <dbReference type="NCBI Taxonomy" id="6347"/>
    <lineage>
        <taxon>Eukaryota</taxon>
        <taxon>Metazoa</taxon>
        <taxon>Spiralia</taxon>
        <taxon>Lophotrochozoa</taxon>
        <taxon>Annelida</taxon>
        <taxon>Polychaeta</taxon>
        <taxon>Sedentaria</taxon>
        <taxon>Canalipalpata</taxon>
        <taxon>Sabellida</taxon>
        <taxon>Oweniida</taxon>
        <taxon>Oweniidae</taxon>
        <taxon>Owenia</taxon>
    </lineage>
</organism>
<dbReference type="InterPro" id="IPR002516">
    <property type="entry name" value="Glyco_trans_11"/>
</dbReference>
<keyword evidence="1" id="KW-0812">Transmembrane</keyword>
<sequence length="167" mass="18765">FKSSIQMTAKGFINGIRFTMKSTTIIGIHARLGDVASEKNYRAGYRIPPVQYFKKAIYFYQKLFTDNPVFVICSNNITWVKSVFMTQLVQSNFVLCPEGNSGAEDLAILSLCEHIIMSIGSFGWWAGFLASGHVTYYGNHPAYGSPLAYHISPTDFYPPEWVNITVL</sequence>
<keyword evidence="1" id="KW-0333">Golgi apparatus</keyword>
<dbReference type="GO" id="GO:0008107">
    <property type="term" value="F:galactoside 2-alpha-L-fucosyltransferase activity"/>
    <property type="evidence" value="ECO:0007669"/>
    <property type="project" value="InterPro"/>
</dbReference>
<dbReference type="EMBL" id="CAIIXF020000010">
    <property type="protein sequence ID" value="CAH1796746.1"/>
    <property type="molecule type" value="Genomic_DNA"/>
</dbReference>
<evidence type="ECO:0000313" key="3">
    <source>
        <dbReference type="Proteomes" id="UP000749559"/>
    </source>
</evidence>
<protein>
    <recommendedName>
        <fullName evidence="1">L-Fucosyltransferase</fullName>
        <ecNumber evidence="1">2.4.1.-</ecNumber>
    </recommendedName>
</protein>
<comment type="subcellular location">
    <subcellularLocation>
        <location evidence="1">Golgi apparatus</location>
        <location evidence="1">Golgi stack membrane</location>
        <topology evidence="1">Single-pass type II membrane protein</topology>
    </subcellularLocation>
</comment>
<evidence type="ECO:0000313" key="2">
    <source>
        <dbReference type="EMBL" id="CAH1796746.1"/>
    </source>
</evidence>
<keyword evidence="1" id="KW-0325">Glycoprotein</keyword>
<dbReference type="Proteomes" id="UP000749559">
    <property type="component" value="Unassembled WGS sequence"/>
</dbReference>
<comment type="caution">
    <text evidence="2">The sequence shown here is derived from an EMBL/GenBank/DDBJ whole genome shotgun (WGS) entry which is preliminary data.</text>
</comment>
<dbReference type="CDD" id="cd11301">
    <property type="entry name" value="Fut1_Fut2_like"/>
    <property type="match status" value="1"/>
</dbReference>
<proteinExistence type="inferred from homology"/>
<dbReference type="EC" id="2.4.1.-" evidence="1"/>
<keyword evidence="1" id="KW-0808">Transferase</keyword>
<accession>A0A8J1TX89</accession>
<feature type="non-terminal residue" evidence="2">
    <location>
        <position position="167"/>
    </location>
</feature>
<gene>
    <name evidence="2" type="ORF">OFUS_LOCUS21122</name>
</gene>
<dbReference type="AlphaFoldDB" id="A0A8J1TX89"/>
<evidence type="ECO:0000256" key="1">
    <source>
        <dbReference type="RuleBase" id="RU363129"/>
    </source>
</evidence>
<dbReference type="GO" id="GO:0032580">
    <property type="term" value="C:Golgi cisterna membrane"/>
    <property type="evidence" value="ECO:0007669"/>
    <property type="project" value="UniProtKB-SubCell"/>
</dbReference>
<dbReference type="OrthoDB" id="3226at2759"/>
<dbReference type="PANTHER" id="PTHR11927:SF9">
    <property type="entry name" value="L-FUCOSYLTRANSFERASE"/>
    <property type="match status" value="1"/>
</dbReference>
<comment type="pathway">
    <text evidence="1">Protein modification; protein glycosylation.</text>
</comment>
<dbReference type="PANTHER" id="PTHR11927">
    <property type="entry name" value="GALACTOSIDE 2-L-FUCOSYLTRANSFERASE"/>
    <property type="match status" value="1"/>
</dbReference>